<keyword evidence="3" id="KW-1185">Reference proteome</keyword>
<gene>
    <name evidence="2" type="ORF">GCM10010833_04440</name>
</gene>
<sequence length="68" mass="7299">MMTDKPHIEPEERDTRPSGEKTAKHEGGGLVPKDSRNVTGTAVVEGDGRWTGAAVHPEEGPKVPKPKD</sequence>
<dbReference type="EMBL" id="BMGD01000001">
    <property type="protein sequence ID" value="GGB52873.1"/>
    <property type="molecule type" value="Genomic_DNA"/>
</dbReference>
<dbReference type="Proteomes" id="UP000614261">
    <property type="component" value="Unassembled WGS sequence"/>
</dbReference>
<feature type="compositionally biased region" description="Basic and acidic residues" evidence="1">
    <location>
        <begin position="1"/>
        <end position="27"/>
    </location>
</feature>
<accession>A0ABQ1IYJ4</accession>
<evidence type="ECO:0000313" key="2">
    <source>
        <dbReference type="EMBL" id="GGB52873.1"/>
    </source>
</evidence>
<feature type="region of interest" description="Disordered" evidence="1">
    <location>
        <begin position="1"/>
        <end position="68"/>
    </location>
</feature>
<organism evidence="2 3">
    <name type="scientific">Blastomonas aquatica</name>
    <dbReference type="NCBI Taxonomy" id="1510276"/>
    <lineage>
        <taxon>Bacteria</taxon>
        <taxon>Pseudomonadati</taxon>
        <taxon>Pseudomonadota</taxon>
        <taxon>Alphaproteobacteria</taxon>
        <taxon>Sphingomonadales</taxon>
        <taxon>Sphingomonadaceae</taxon>
        <taxon>Blastomonas</taxon>
    </lineage>
</organism>
<proteinExistence type="predicted"/>
<name>A0ABQ1IYJ4_9SPHN</name>
<comment type="caution">
    <text evidence="2">The sequence shown here is derived from an EMBL/GenBank/DDBJ whole genome shotgun (WGS) entry which is preliminary data.</text>
</comment>
<reference evidence="3" key="1">
    <citation type="journal article" date="2019" name="Int. J. Syst. Evol. Microbiol.">
        <title>The Global Catalogue of Microorganisms (GCM) 10K type strain sequencing project: providing services to taxonomists for standard genome sequencing and annotation.</title>
        <authorList>
            <consortium name="The Broad Institute Genomics Platform"/>
            <consortium name="The Broad Institute Genome Sequencing Center for Infectious Disease"/>
            <person name="Wu L."/>
            <person name="Ma J."/>
        </authorList>
    </citation>
    <scope>NUCLEOTIDE SEQUENCE [LARGE SCALE GENOMIC DNA]</scope>
    <source>
        <strain evidence="3">CGMCC 1.12851</strain>
    </source>
</reference>
<evidence type="ECO:0000256" key="1">
    <source>
        <dbReference type="SAM" id="MobiDB-lite"/>
    </source>
</evidence>
<feature type="compositionally biased region" description="Basic and acidic residues" evidence="1">
    <location>
        <begin position="56"/>
        <end position="68"/>
    </location>
</feature>
<protein>
    <submittedName>
        <fullName evidence="2">Uncharacterized protein</fullName>
    </submittedName>
</protein>
<evidence type="ECO:0000313" key="3">
    <source>
        <dbReference type="Proteomes" id="UP000614261"/>
    </source>
</evidence>